<keyword evidence="3" id="KW-1185">Reference proteome</keyword>
<evidence type="ECO:0008006" key="4">
    <source>
        <dbReference type="Google" id="ProtNLM"/>
    </source>
</evidence>
<dbReference type="InterPro" id="IPR025918">
    <property type="entry name" value="YIEGIA"/>
</dbReference>
<evidence type="ECO:0000313" key="2">
    <source>
        <dbReference type="EMBL" id="MBP1988909.1"/>
    </source>
</evidence>
<feature type="transmembrane region" description="Helical" evidence="1">
    <location>
        <begin position="45"/>
        <end position="63"/>
    </location>
</feature>
<evidence type="ECO:0000256" key="1">
    <source>
        <dbReference type="SAM" id="Phobius"/>
    </source>
</evidence>
<name>A0ABS4IMZ0_9BACL</name>
<dbReference type="RefSeq" id="WP_209969604.1">
    <property type="nucleotide sequence ID" value="NZ_JAGGLB010000002.1"/>
</dbReference>
<proteinExistence type="predicted"/>
<feature type="transmembrane region" description="Helical" evidence="1">
    <location>
        <begin position="121"/>
        <end position="154"/>
    </location>
</feature>
<evidence type="ECO:0000313" key="3">
    <source>
        <dbReference type="Proteomes" id="UP001519287"/>
    </source>
</evidence>
<comment type="caution">
    <text evidence="2">The sequence shown here is derived from an EMBL/GenBank/DDBJ whole genome shotgun (WGS) entry which is preliminary data.</text>
</comment>
<keyword evidence="1" id="KW-1133">Transmembrane helix</keyword>
<keyword evidence="1" id="KW-0812">Transmembrane</keyword>
<keyword evidence="1" id="KW-0472">Membrane</keyword>
<protein>
    <recommendedName>
        <fullName evidence="4">YIEGIA protein</fullName>
    </recommendedName>
</protein>
<organism evidence="2 3">
    <name type="scientific">Paenibacillus eucommiae</name>
    <dbReference type="NCBI Taxonomy" id="1355755"/>
    <lineage>
        <taxon>Bacteria</taxon>
        <taxon>Bacillati</taxon>
        <taxon>Bacillota</taxon>
        <taxon>Bacilli</taxon>
        <taxon>Bacillales</taxon>
        <taxon>Paenibacillaceae</taxon>
        <taxon>Paenibacillus</taxon>
    </lineage>
</organism>
<reference evidence="2 3" key="1">
    <citation type="submission" date="2021-03" db="EMBL/GenBank/DDBJ databases">
        <title>Genomic Encyclopedia of Type Strains, Phase IV (KMG-IV): sequencing the most valuable type-strain genomes for metagenomic binning, comparative biology and taxonomic classification.</title>
        <authorList>
            <person name="Goeker M."/>
        </authorList>
    </citation>
    <scope>NUCLEOTIDE SEQUENCE [LARGE SCALE GENOMIC DNA]</scope>
    <source>
        <strain evidence="2 3">DSM 26048</strain>
    </source>
</reference>
<dbReference type="Proteomes" id="UP001519287">
    <property type="component" value="Unassembled WGS sequence"/>
</dbReference>
<dbReference type="EMBL" id="JAGGLB010000002">
    <property type="protein sequence ID" value="MBP1988909.1"/>
    <property type="molecule type" value="Genomic_DNA"/>
</dbReference>
<feature type="transmembrane region" description="Helical" evidence="1">
    <location>
        <begin position="6"/>
        <end position="24"/>
    </location>
</feature>
<dbReference type="Pfam" id="PF14045">
    <property type="entry name" value="YIEGIA"/>
    <property type="match status" value="1"/>
</dbReference>
<sequence>MDWLTHRYTLGIIVGVVFGILSRLNMLRTDYRQYPTYPHGKIVHLSLSVIAAGLGAVVVPALLDKDYTAITFLALAAQQFREVRNMERQSLTQIDNLELVPRGAAYIEGIAMVFEGRNYLVIFSSFVATLFSIVFAWYWGIAAGLLSILLANYYKTGKNIKKIADIVPVEVRIEGPDLYVGEVYIMNVGLEQNRQLIREHSLGFLVTPKNMNSRVTLSNLGQRQAILHDISTILGVYRDEGEPALMPMAKLNLKTGALALFILPQDRDAHKAKVALERIPVLESAVRMPSEAKVNQKRKA</sequence>
<accession>A0ABS4IMZ0</accession>
<gene>
    <name evidence="2" type="ORF">J2Z66_000504</name>
</gene>